<dbReference type="InterPro" id="IPR039745">
    <property type="entry name" value="Vps54"/>
</dbReference>
<keyword evidence="3" id="KW-0813">Transport</keyword>
<dbReference type="GO" id="GO:0042147">
    <property type="term" value="P:retrograde transport, endosome to Golgi"/>
    <property type="evidence" value="ECO:0007669"/>
    <property type="project" value="InterPro"/>
</dbReference>
<evidence type="ECO:0000256" key="1">
    <source>
        <dbReference type="ARBA" id="ARBA00004601"/>
    </source>
</evidence>
<dbReference type="GO" id="GO:0005829">
    <property type="term" value="C:cytosol"/>
    <property type="evidence" value="ECO:0007669"/>
    <property type="project" value="GOC"/>
</dbReference>
<keyword evidence="5" id="KW-0333">Golgi apparatus</keyword>
<dbReference type="EMBL" id="WIGN01000623">
    <property type="protein sequence ID" value="KAF6786822.1"/>
    <property type="molecule type" value="Genomic_DNA"/>
</dbReference>
<keyword evidence="4" id="KW-0653">Protein transport</keyword>
<dbReference type="PANTHER" id="PTHR12965:SF0">
    <property type="entry name" value="VACUOLAR PROTEIN SORTING-ASSOCIATED PROTEIN 54"/>
    <property type="match status" value="1"/>
</dbReference>
<evidence type="ECO:0000256" key="6">
    <source>
        <dbReference type="ARBA" id="ARBA00023054"/>
    </source>
</evidence>
<comment type="caution">
    <text evidence="8">The sequence shown here is derived from an EMBL/GenBank/DDBJ whole genome shotgun (WGS) entry which is preliminary data.</text>
</comment>
<dbReference type="AlphaFoldDB" id="A0A8H6IMR3"/>
<organism evidence="8 9">
    <name type="scientific">Colletotrichum sojae</name>
    <dbReference type="NCBI Taxonomy" id="2175907"/>
    <lineage>
        <taxon>Eukaryota</taxon>
        <taxon>Fungi</taxon>
        <taxon>Dikarya</taxon>
        <taxon>Ascomycota</taxon>
        <taxon>Pezizomycotina</taxon>
        <taxon>Sordariomycetes</taxon>
        <taxon>Hypocreomycetidae</taxon>
        <taxon>Glomerellales</taxon>
        <taxon>Glomerellaceae</taxon>
        <taxon>Colletotrichum</taxon>
        <taxon>Colletotrichum orchidearum species complex</taxon>
    </lineage>
</organism>
<protein>
    <submittedName>
        <fullName evidence="8">Garp complex component</fullName>
    </submittedName>
</protein>
<dbReference type="PANTHER" id="PTHR12965">
    <property type="entry name" value="VACUOLAR PROTEIN SORTING 54"/>
    <property type="match status" value="1"/>
</dbReference>
<feature type="domain" description="Vacuolar protein sorting-associated protein 54 C-terminal" evidence="7">
    <location>
        <begin position="667"/>
        <end position="800"/>
    </location>
</feature>
<dbReference type="InterPro" id="IPR012501">
    <property type="entry name" value="Vps54_C"/>
</dbReference>
<gene>
    <name evidence="8" type="ORF">CSOJ01_15338</name>
</gene>
<dbReference type="GO" id="GO:0019905">
    <property type="term" value="F:syntaxin binding"/>
    <property type="evidence" value="ECO:0007669"/>
    <property type="project" value="TreeGrafter"/>
</dbReference>
<evidence type="ECO:0000256" key="3">
    <source>
        <dbReference type="ARBA" id="ARBA00022448"/>
    </source>
</evidence>
<comment type="subcellular location">
    <subcellularLocation>
        <location evidence="1">Golgi apparatus</location>
        <location evidence="1">trans-Golgi network</location>
    </subcellularLocation>
</comment>
<name>A0A8H6IMR3_9PEZI</name>
<reference evidence="8 9" key="1">
    <citation type="journal article" date="2020" name="Phytopathology">
        <title>Genome Sequence Resources of Colletotrichum truncatum, C. plurivorum, C. musicola, and C. sojae: Four Species Pathogenic to Soybean (Glycine max).</title>
        <authorList>
            <person name="Rogerio F."/>
            <person name="Boufleur T.R."/>
            <person name="Ciampi-Guillardi M."/>
            <person name="Sukno S.A."/>
            <person name="Thon M.R."/>
            <person name="Massola Junior N.S."/>
            <person name="Baroncelli R."/>
        </authorList>
    </citation>
    <scope>NUCLEOTIDE SEQUENCE [LARGE SCALE GENOMIC DNA]</scope>
    <source>
        <strain evidence="8 9">LFN0009</strain>
    </source>
</reference>
<dbReference type="Proteomes" id="UP000652219">
    <property type="component" value="Unassembled WGS sequence"/>
</dbReference>
<keyword evidence="9" id="KW-1185">Reference proteome</keyword>
<dbReference type="GO" id="GO:0006896">
    <property type="term" value="P:Golgi to vacuole transport"/>
    <property type="evidence" value="ECO:0007669"/>
    <property type="project" value="TreeGrafter"/>
</dbReference>
<dbReference type="Pfam" id="PF07928">
    <property type="entry name" value="Vps54"/>
    <property type="match status" value="1"/>
</dbReference>
<evidence type="ECO:0000313" key="8">
    <source>
        <dbReference type="EMBL" id="KAF6786822.1"/>
    </source>
</evidence>
<keyword evidence="6" id="KW-0175">Coiled coil</keyword>
<dbReference type="GO" id="GO:0000938">
    <property type="term" value="C:GARP complex"/>
    <property type="evidence" value="ECO:0007669"/>
    <property type="project" value="InterPro"/>
</dbReference>
<evidence type="ECO:0000313" key="9">
    <source>
        <dbReference type="Proteomes" id="UP000652219"/>
    </source>
</evidence>
<evidence type="ECO:0000256" key="2">
    <source>
        <dbReference type="ARBA" id="ARBA00009150"/>
    </source>
</evidence>
<evidence type="ECO:0000256" key="5">
    <source>
        <dbReference type="ARBA" id="ARBA00023034"/>
    </source>
</evidence>
<dbReference type="GO" id="GO:0015031">
    <property type="term" value="P:protein transport"/>
    <property type="evidence" value="ECO:0007669"/>
    <property type="project" value="UniProtKB-KW"/>
</dbReference>
<comment type="similarity">
    <text evidence="2">Belongs to the VPS54 family.</text>
</comment>
<evidence type="ECO:0000256" key="4">
    <source>
        <dbReference type="ARBA" id="ARBA00022927"/>
    </source>
</evidence>
<accession>A0A8H6IMR3</accession>
<evidence type="ECO:0000259" key="7">
    <source>
        <dbReference type="Pfam" id="PF07928"/>
    </source>
</evidence>
<proteinExistence type="inferred from homology"/>
<sequence>MGDFERSRRDSTISLTHSVAGHLDTWAESYPANVFDPAHNAISSLLQPPIVRTCARPHTYAPTSSLHKIPTARDIIPVALTAIPTVETTEFQPYLLQVGTLYEQLLQLKNKRDGSTKPHGKWLDGSSGGNTVPRVVPNVYFDEDFRLENPRTFHVVTEKSEVITPKPTTVAAQDGDEPAPRKALATNAILQEKLSWYMDAVEVHLIDSISMASTKFFPALGSLQELHTEAAESVEKVRALREILAALDKDLGDEGLGLLQKQQKFSNLRQLNDAVSQIEHIVDGIARCESLVDEGEVDKALAEIDVVELLMSGERHATTRLTSAGDTHLRDLRGAVALQGVVEDLNVLRSRIGKVIESKVHDIFLRDLRRHIDAVSTPEVLQRWGAASQRVKGNYPREPSSLPAYMLLTDALRTTLSPQISGLDRSRSISTAIQAYPANIRALDAADAEKLLSNIFIGVTETLRRLKTQSSVLLDLACTIRKPDLEPLNSNLDTQPPTFEIQEEMHLALDLSNLLGQAVDVSHEKISKILRVRSEQTARLPLAYFIRYFTLNLYFVNECEAISGRTGTSLNNIVNDHIQAFIEAHGEGKSQALTRGMDVDNWQVKDYTAKDNVILQQILECSTSDPPAWVDASKVWMPPSQGDADEAHAAGKVTAEGTGGRAIIDKETFQLPHLAMLCLEGISDFLRLLNGIPSRTLDIVMSLVSYIQLFDYRCRQLVLGAGALRSAGLKNISTAHLALASQAVSFIATTIPYIREFVRRHRPTGQSSAKLMGEFDKVRRGLQEHHDAIFQKMVDMMVSRASALCKKALETEWDNESPEGVRKYMADLVRDTSKLHKVLVKYLPPQSVGQVMVPVFASYGEQLGNAFEKADPKTETGRECMVRDVGHLASKLDKFEGFGDLDAKLKQIVESRGI</sequence>